<dbReference type="GO" id="GO:0006364">
    <property type="term" value="P:rRNA processing"/>
    <property type="evidence" value="ECO:0007669"/>
    <property type="project" value="TreeGrafter"/>
</dbReference>
<reference evidence="3" key="2">
    <citation type="submission" date="2020-12" db="EMBL/GenBank/DDBJ databases">
        <title>New Spironucleus salmonicida genome in near-complete chromosomes.</title>
        <authorList>
            <person name="Xu F."/>
            <person name="Kurt Z."/>
            <person name="Jimenez-Gonzalez A."/>
            <person name="Astvaldsson A."/>
            <person name="Andersson J.O."/>
            <person name="Svard S.G."/>
        </authorList>
    </citation>
    <scope>NUCLEOTIDE SEQUENCE</scope>
    <source>
        <strain evidence="3">ATCC 50377</strain>
    </source>
</reference>
<dbReference type="Proteomes" id="UP000018208">
    <property type="component" value="Unassembled WGS sequence"/>
</dbReference>
<dbReference type="Pfam" id="PF05291">
    <property type="entry name" value="Bystin"/>
    <property type="match status" value="1"/>
</dbReference>
<evidence type="ECO:0000313" key="3">
    <source>
        <dbReference type="EMBL" id="KAH0574509.1"/>
    </source>
</evidence>
<dbReference type="AlphaFoldDB" id="V6LMX8"/>
<organism evidence="2">
    <name type="scientific">Spironucleus salmonicida</name>
    <dbReference type="NCBI Taxonomy" id="348837"/>
    <lineage>
        <taxon>Eukaryota</taxon>
        <taxon>Metamonada</taxon>
        <taxon>Diplomonadida</taxon>
        <taxon>Hexamitidae</taxon>
        <taxon>Hexamitinae</taxon>
        <taxon>Spironucleus</taxon>
    </lineage>
</organism>
<dbReference type="PANTHER" id="PTHR12821">
    <property type="entry name" value="BYSTIN"/>
    <property type="match status" value="1"/>
</dbReference>
<dbReference type="InterPro" id="IPR007955">
    <property type="entry name" value="Bystin"/>
</dbReference>
<dbReference type="EMBL" id="KI546085">
    <property type="protein sequence ID" value="EST45985.1"/>
    <property type="molecule type" value="Genomic_DNA"/>
</dbReference>
<sequence length="372" mass="42179">MGKPDQKHKKTLVNEIRGINLKKKTHKDKTNVDDLKLMVDEDIILNVSEQSLKLNANQPKPVINKKAADFFQVVDMEKLDIFDQVDVLDDEALIQNVINSAPTSPAEVLQSLTPVFQQLSIVFRDYRSGSLPKLMRSLPSSNLWLQLMKLTNPLEWSPNATKELTRLFISMLPEKEAFFYIKDLLMPRVRQDLLLKQKLSLQVFESLVKSTYKPLAFLKGCVLEVIQADDSAGLVRAVGSVIKRCSLPRMSVISFIQVLTEADPNGASLAFLATLLSKNYSLTPQNLDSVFNYIMKYTGAITNLVFYDLILIFVKSYGNSLSGEQQVTLYEKMKQFKHQGGISEEILRIIKQCSIQNKQKQLMTFGQDDIII</sequence>
<dbReference type="Gene3D" id="1.25.40.480">
    <property type="match status" value="1"/>
</dbReference>
<protein>
    <submittedName>
        <fullName evidence="2">Bystin</fullName>
    </submittedName>
</protein>
<evidence type="ECO:0000313" key="2">
    <source>
        <dbReference type="EMBL" id="EST45985.1"/>
    </source>
</evidence>
<dbReference type="PANTHER" id="PTHR12821:SF0">
    <property type="entry name" value="BYSTIN"/>
    <property type="match status" value="1"/>
</dbReference>
<dbReference type="EMBL" id="AUWU02000004">
    <property type="protein sequence ID" value="KAH0574509.1"/>
    <property type="molecule type" value="Genomic_DNA"/>
</dbReference>
<dbReference type="GO" id="GO:0030688">
    <property type="term" value="C:preribosome, small subunit precursor"/>
    <property type="evidence" value="ECO:0007669"/>
    <property type="project" value="TreeGrafter"/>
</dbReference>
<evidence type="ECO:0000256" key="1">
    <source>
        <dbReference type="ARBA" id="ARBA00007114"/>
    </source>
</evidence>
<reference evidence="2 3" key="1">
    <citation type="journal article" date="2014" name="PLoS Genet.">
        <title>The Genome of Spironucleus salmonicida Highlights a Fish Pathogen Adapted to Fluctuating Environments.</title>
        <authorList>
            <person name="Xu F."/>
            <person name="Jerlstrom-Hultqvist J."/>
            <person name="Einarsson E."/>
            <person name="Astvaldsson A."/>
            <person name="Svard S.G."/>
            <person name="Andersson J.O."/>
        </authorList>
    </citation>
    <scope>NUCLEOTIDE SEQUENCE</scope>
    <source>
        <strain evidence="3">ATCC 50377</strain>
    </source>
</reference>
<accession>V6LMX8</accession>
<name>V6LMX8_9EUKA</name>
<keyword evidence="4" id="KW-1185">Reference proteome</keyword>
<proteinExistence type="inferred from homology"/>
<comment type="similarity">
    <text evidence="1">Belongs to the bystin family.</text>
</comment>
<dbReference type="VEuPathDB" id="GiardiaDB:SS50377_24467"/>
<dbReference type="GO" id="GO:0030515">
    <property type="term" value="F:snoRNA binding"/>
    <property type="evidence" value="ECO:0007669"/>
    <property type="project" value="TreeGrafter"/>
</dbReference>
<gene>
    <name evidence="2" type="ORF">SS50377_13967</name>
    <name evidence="3" type="ORF">SS50377_24467</name>
</gene>
<evidence type="ECO:0000313" key="4">
    <source>
        <dbReference type="Proteomes" id="UP000018208"/>
    </source>
</evidence>
<dbReference type="GO" id="GO:0005730">
    <property type="term" value="C:nucleolus"/>
    <property type="evidence" value="ECO:0007669"/>
    <property type="project" value="TreeGrafter"/>
</dbReference>
<dbReference type="OrthoDB" id="2192561at2759"/>
<dbReference type="GO" id="GO:0005737">
    <property type="term" value="C:cytoplasm"/>
    <property type="evidence" value="ECO:0007669"/>
    <property type="project" value="TreeGrafter"/>
</dbReference>